<dbReference type="PROSITE" id="PS51184">
    <property type="entry name" value="JMJC"/>
    <property type="match status" value="1"/>
</dbReference>
<dbReference type="Proteomes" id="UP001595740">
    <property type="component" value="Unassembled WGS sequence"/>
</dbReference>
<dbReference type="PANTHER" id="PTHR12461:SF105">
    <property type="entry name" value="HYPOXIA-INDUCIBLE FACTOR 1-ALPHA INHIBITOR"/>
    <property type="match status" value="1"/>
</dbReference>
<proteinExistence type="predicted"/>
<evidence type="ECO:0000313" key="2">
    <source>
        <dbReference type="EMBL" id="MFC3549826.1"/>
    </source>
</evidence>
<gene>
    <name evidence="2" type="ORF">ACFOLC_02230</name>
</gene>
<dbReference type="RefSeq" id="WP_386757125.1">
    <property type="nucleotide sequence ID" value="NZ_JBHRXK010000001.1"/>
</dbReference>
<organism evidence="2 3">
    <name type="scientific">Lysobacter cavernae</name>
    <dbReference type="NCBI Taxonomy" id="1685901"/>
    <lineage>
        <taxon>Bacteria</taxon>
        <taxon>Pseudomonadati</taxon>
        <taxon>Pseudomonadota</taxon>
        <taxon>Gammaproteobacteria</taxon>
        <taxon>Lysobacterales</taxon>
        <taxon>Lysobacteraceae</taxon>
        <taxon>Lysobacter</taxon>
    </lineage>
</organism>
<protein>
    <submittedName>
        <fullName evidence="2">Cupin-like domain-containing protein</fullName>
    </submittedName>
</protein>
<dbReference type="PANTHER" id="PTHR12461">
    <property type="entry name" value="HYPOXIA-INDUCIBLE FACTOR 1 ALPHA INHIBITOR-RELATED"/>
    <property type="match status" value="1"/>
</dbReference>
<dbReference type="SMART" id="SM00558">
    <property type="entry name" value="JmjC"/>
    <property type="match status" value="1"/>
</dbReference>
<keyword evidence="3" id="KW-1185">Reference proteome</keyword>
<dbReference type="Gene3D" id="2.60.120.650">
    <property type="entry name" value="Cupin"/>
    <property type="match status" value="1"/>
</dbReference>
<evidence type="ECO:0000259" key="1">
    <source>
        <dbReference type="PROSITE" id="PS51184"/>
    </source>
</evidence>
<comment type="caution">
    <text evidence="2">The sequence shown here is derived from an EMBL/GenBank/DDBJ whole genome shotgun (WGS) entry which is preliminary data.</text>
</comment>
<feature type="domain" description="JmjC" evidence="1">
    <location>
        <begin position="94"/>
        <end position="251"/>
    </location>
</feature>
<sequence>MATERRPLIDIDTDAFHPWRIQPVRHHLCGHPLLQPASLVELGARLEARGSIRSHGNDATAGTPFNDAPNLHPNRQSAAQTLQSIEAAKAWMSLLNVQIDPIYRELVGTVLDSVRPQVEPRDPGMCHRAGWIFVSSPRTVTPFHFDKEHNFILQLRGHKRVYVWDHRDTVVASEQARDRFHHRHERDLLRWRDEFRERAQVFDLEPGQGAYMPSTSPHMVENGDEPSITMSFTYYTQATRRDALLHKLHALMRSAGIAPPAVGQWPLFDTLTHTGVASMISVRGFARSLAGRHAVPGVARFADVLP</sequence>
<accession>A0ABV7RMH2</accession>
<evidence type="ECO:0000313" key="3">
    <source>
        <dbReference type="Proteomes" id="UP001595740"/>
    </source>
</evidence>
<dbReference type="EMBL" id="JBHRXK010000001">
    <property type="protein sequence ID" value="MFC3549826.1"/>
    <property type="molecule type" value="Genomic_DNA"/>
</dbReference>
<name>A0ABV7RMH2_9GAMM</name>
<dbReference type="InterPro" id="IPR003347">
    <property type="entry name" value="JmjC_dom"/>
</dbReference>
<dbReference type="InterPro" id="IPR041667">
    <property type="entry name" value="Cupin_8"/>
</dbReference>
<reference evidence="3" key="1">
    <citation type="journal article" date="2019" name="Int. J. Syst. Evol. Microbiol.">
        <title>The Global Catalogue of Microorganisms (GCM) 10K type strain sequencing project: providing services to taxonomists for standard genome sequencing and annotation.</title>
        <authorList>
            <consortium name="The Broad Institute Genomics Platform"/>
            <consortium name="The Broad Institute Genome Sequencing Center for Infectious Disease"/>
            <person name="Wu L."/>
            <person name="Ma J."/>
        </authorList>
    </citation>
    <scope>NUCLEOTIDE SEQUENCE [LARGE SCALE GENOMIC DNA]</scope>
    <source>
        <strain evidence="3">KCTC 42875</strain>
    </source>
</reference>
<dbReference type="Pfam" id="PF13621">
    <property type="entry name" value="Cupin_8"/>
    <property type="match status" value="1"/>
</dbReference>
<dbReference type="SUPFAM" id="SSF51197">
    <property type="entry name" value="Clavaminate synthase-like"/>
    <property type="match status" value="1"/>
</dbReference>